<proteinExistence type="predicted"/>
<dbReference type="Proteomes" id="UP001631969">
    <property type="component" value="Unassembled WGS sequence"/>
</dbReference>
<evidence type="ECO:0000313" key="1">
    <source>
        <dbReference type="EMBL" id="MFM9329457.1"/>
    </source>
</evidence>
<keyword evidence="2" id="KW-1185">Reference proteome</keyword>
<reference evidence="1" key="1">
    <citation type="submission" date="2024-12" db="EMBL/GenBank/DDBJ databases">
        <authorList>
            <person name="Wu N."/>
        </authorList>
    </citation>
    <scope>NUCLEOTIDE SEQUENCE</scope>
    <source>
        <strain evidence="1">P15</strain>
    </source>
</reference>
<protein>
    <submittedName>
        <fullName evidence="1">Immunity 17 family protein</fullName>
    </submittedName>
</protein>
<gene>
    <name evidence="1" type="ORF">ACI1P1_14280</name>
</gene>
<dbReference type="EMBL" id="JBJURJ010000008">
    <property type="protein sequence ID" value="MFM9329457.1"/>
    <property type="molecule type" value="Genomic_DNA"/>
</dbReference>
<name>A0ACC7P567_9BACL</name>
<sequence length="67" mass="7689">MENNTFAVIIGFGAGLFSIVASILNWDWFFNHRQARIFLKMFGRTGARVFYTILGLFLFFVAFKAMG</sequence>
<comment type="caution">
    <text evidence="1">The sequence shown here is derived from an EMBL/GenBank/DDBJ whole genome shotgun (WGS) entry which is preliminary data.</text>
</comment>
<organism evidence="1 2">
    <name type="scientific">Paenibacillus mesotrionivorans</name>
    <dbReference type="NCBI Taxonomy" id="3160968"/>
    <lineage>
        <taxon>Bacteria</taxon>
        <taxon>Bacillati</taxon>
        <taxon>Bacillota</taxon>
        <taxon>Bacilli</taxon>
        <taxon>Bacillales</taxon>
        <taxon>Paenibacillaceae</taxon>
        <taxon>Paenibacillus</taxon>
    </lineage>
</organism>
<evidence type="ECO:0000313" key="2">
    <source>
        <dbReference type="Proteomes" id="UP001631969"/>
    </source>
</evidence>
<accession>A0ACC7P567</accession>